<dbReference type="GeneID" id="41956102"/>
<reference evidence="3" key="3">
    <citation type="submission" date="2025-08" db="UniProtKB">
        <authorList>
            <consortium name="RefSeq"/>
        </authorList>
    </citation>
    <scope>IDENTIFICATION</scope>
    <source>
        <strain evidence="3">NI907</strain>
    </source>
</reference>
<dbReference type="KEGG" id="pgri:PgNI_01113"/>
<proteinExistence type="predicted"/>
<accession>A0A6P8BIC4</accession>
<evidence type="ECO:0000256" key="1">
    <source>
        <dbReference type="SAM" id="MobiDB-lite"/>
    </source>
</evidence>
<dbReference type="Proteomes" id="UP000515153">
    <property type="component" value="Unplaced"/>
</dbReference>
<feature type="compositionally biased region" description="Basic residues" evidence="1">
    <location>
        <begin position="138"/>
        <end position="164"/>
    </location>
</feature>
<name>A0A6P8BIC4_PYRGI</name>
<reference evidence="3" key="2">
    <citation type="submission" date="2019-10" db="EMBL/GenBank/DDBJ databases">
        <authorList>
            <consortium name="NCBI Genome Project"/>
        </authorList>
    </citation>
    <scope>NUCLEOTIDE SEQUENCE</scope>
    <source>
        <strain evidence="3">NI907</strain>
    </source>
</reference>
<dbReference type="AlphaFoldDB" id="A0A6P8BIC4"/>
<reference evidence="3" key="1">
    <citation type="journal article" date="2019" name="Mol. Biol. Evol.">
        <title>Blast fungal genomes show frequent chromosomal changes, gene gains and losses, and effector gene turnover.</title>
        <authorList>
            <person name="Gomez Luciano L.B."/>
            <person name="Jason Tsai I."/>
            <person name="Chuma I."/>
            <person name="Tosa Y."/>
            <person name="Chen Y.H."/>
            <person name="Li J.Y."/>
            <person name="Li M.Y."/>
            <person name="Jade Lu M.Y."/>
            <person name="Nakayashiki H."/>
            <person name="Li W.H."/>
        </authorList>
    </citation>
    <scope>NUCLEOTIDE SEQUENCE</scope>
    <source>
        <strain evidence="3">NI907</strain>
    </source>
</reference>
<dbReference type="RefSeq" id="XP_030986882.1">
    <property type="nucleotide sequence ID" value="XM_031121188.1"/>
</dbReference>
<evidence type="ECO:0000313" key="2">
    <source>
        <dbReference type="Proteomes" id="UP000515153"/>
    </source>
</evidence>
<evidence type="ECO:0000313" key="3">
    <source>
        <dbReference type="RefSeq" id="XP_030986882.1"/>
    </source>
</evidence>
<feature type="region of interest" description="Disordered" evidence="1">
    <location>
        <begin position="91"/>
        <end position="120"/>
    </location>
</feature>
<protein>
    <submittedName>
        <fullName evidence="3">Uncharacterized protein</fullName>
    </submittedName>
</protein>
<feature type="region of interest" description="Disordered" evidence="1">
    <location>
        <begin position="134"/>
        <end position="164"/>
    </location>
</feature>
<keyword evidence="2" id="KW-1185">Reference proteome</keyword>
<sequence>MPRDQWFLARKEAREKEIEMREKEQTMIIDDFTYWEEKEAYFAEKYASLIGAELKITLGKPGDDELPNATPSRVLNRKRRYPDVNSRVATRRKLQQPNSTITPALTRPTARASKLRERRTTTIAASVMGSFYDEGVRRSARIARPPRNHTLHNRSSSRTRGTRK</sequence>
<gene>
    <name evidence="3" type="ORF">PgNI_01113</name>
</gene>
<organism evidence="2 3">
    <name type="scientific">Pyricularia grisea</name>
    <name type="common">Crabgrass-specific blast fungus</name>
    <name type="synonym">Magnaporthe grisea</name>
    <dbReference type="NCBI Taxonomy" id="148305"/>
    <lineage>
        <taxon>Eukaryota</taxon>
        <taxon>Fungi</taxon>
        <taxon>Dikarya</taxon>
        <taxon>Ascomycota</taxon>
        <taxon>Pezizomycotina</taxon>
        <taxon>Sordariomycetes</taxon>
        <taxon>Sordariomycetidae</taxon>
        <taxon>Magnaporthales</taxon>
        <taxon>Pyriculariaceae</taxon>
        <taxon>Pyricularia</taxon>
    </lineage>
</organism>